<dbReference type="STRING" id="436010.A0A166KBT3"/>
<dbReference type="AlphaFoldDB" id="A0A166KBT3"/>
<dbReference type="PANTHER" id="PTHR46557">
    <property type="entry name" value="SERINE/THREONINE-PROTEIN PHOSPHATASE 1 REGULATORY SUBUNIT 10-RELATED"/>
    <property type="match status" value="1"/>
</dbReference>
<feature type="non-terminal residue" evidence="2">
    <location>
        <position position="125"/>
    </location>
</feature>
<evidence type="ECO:0000313" key="2">
    <source>
        <dbReference type="EMBL" id="KZP21743.1"/>
    </source>
</evidence>
<feature type="compositionally biased region" description="Basic and acidic residues" evidence="1">
    <location>
        <begin position="40"/>
        <end position="53"/>
    </location>
</feature>
<accession>A0A166KBT3</accession>
<dbReference type="OrthoDB" id="6159439at2759"/>
<name>A0A166KBT3_9AGAM</name>
<protein>
    <submittedName>
        <fullName evidence="2">Uncharacterized protein</fullName>
    </submittedName>
</protein>
<feature type="non-terminal residue" evidence="2">
    <location>
        <position position="1"/>
    </location>
</feature>
<gene>
    <name evidence="2" type="ORF">FIBSPDRAFT_714347</name>
</gene>
<dbReference type="GO" id="GO:0008157">
    <property type="term" value="F:protein phosphatase 1 binding"/>
    <property type="evidence" value="ECO:0007669"/>
    <property type="project" value="TreeGrafter"/>
</dbReference>
<feature type="region of interest" description="Disordered" evidence="1">
    <location>
        <begin position="24"/>
        <end position="53"/>
    </location>
</feature>
<dbReference type="GO" id="GO:0000785">
    <property type="term" value="C:chromatin"/>
    <property type="evidence" value="ECO:0007669"/>
    <property type="project" value="TreeGrafter"/>
</dbReference>
<evidence type="ECO:0000256" key="1">
    <source>
        <dbReference type="SAM" id="MobiDB-lite"/>
    </source>
</evidence>
<proteinExistence type="predicted"/>
<dbReference type="GO" id="GO:0072357">
    <property type="term" value="C:PTW/PP1 phosphatase complex"/>
    <property type="evidence" value="ECO:0007669"/>
    <property type="project" value="TreeGrafter"/>
</dbReference>
<dbReference type="PANTHER" id="PTHR46557:SF1">
    <property type="entry name" value="SERINE_THREONINE-PROTEIN PHOSPHATASE 1 REGULATORY SUBUNIT 10"/>
    <property type="match status" value="1"/>
</dbReference>
<organism evidence="2">
    <name type="scientific">Athelia psychrophila</name>
    <dbReference type="NCBI Taxonomy" id="1759441"/>
    <lineage>
        <taxon>Eukaryota</taxon>
        <taxon>Fungi</taxon>
        <taxon>Dikarya</taxon>
        <taxon>Basidiomycota</taxon>
        <taxon>Agaricomycotina</taxon>
        <taxon>Agaricomycetes</taxon>
        <taxon>Agaricomycetidae</taxon>
        <taxon>Atheliales</taxon>
        <taxon>Atheliaceae</taxon>
        <taxon>Athelia</taxon>
    </lineage>
</organism>
<reference evidence="2" key="1">
    <citation type="journal article" date="2016" name="Mol. Biol. Evol.">
        <title>Comparative Genomics of Early-Diverging Mushroom-Forming Fungi Provides Insights into the Origins of Lignocellulose Decay Capabilities.</title>
        <authorList>
            <person name="Nagy L.G."/>
            <person name="Riley R."/>
            <person name="Tritt A."/>
            <person name="Adam C."/>
            <person name="Daum C."/>
            <person name="Floudas D."/>
            <person name="Sun H."/>
            <person name="Yadav J.S."/>
            <person name="Pangilinan J."/>
            <person name="Larsson K.H."/>
            <person name="Matsuura K."/>
            <person name="Barry K."/>
            <person name="Labutti K."/>
            <person name="Kuo R."/>
            <person name="Ohm R.A."/>
            <person name="Bhattacharya S.S."/>
            <person name="Shirouzu T."/>
            <person name="Yoshinaga Y."/>
            <person name="Martin F.M."/>
            <person name="Grigoriev I.V."/>
            <person name="Hibbett D.S."/>
        </authorList>
    </citation>
    <scope>NUCLEOTIDE SEQUENCE [LARGE SCALE GENOMIC DNA]</scope>
    <source>
        <strain evidence="2">CBS 109695</strain>
    </source>
</reference>
<sequence>IQDLERGEGAALHAHLFEEAIDWTEPHPIEIPDYVNSDPRGAESQEKVTQEEREQTALGALYMSTAQIPDSPAEPPHTITDEEVDVDVKQMDAGEEANAVFGSAAPTLAPMASVAELMGQLTNGN</sequence>
<dbReference type="EMBL" id="KV417545">
    <property type="protein sequence ID" value="KZP21743.1"/>
    <property type="molecule type" value="Genomic_DNA"/>
</dbReference>